<keyword evidence="11" id="KW-0325">Glycoprotein</keyword>
<evidence type="ECO:0000256" key="4">
    <source>
        <dbReference type="ARBA" id="ARBA00022692"/>
    </source>
</evidence>
<protein>
    <submittedName>
        <fullName evidence="12">Uncharacterized protein</fullName>
    </submittedName>
</protein>
<keyword evidence="9" id="KW-1133">Transmembrane helix</keyword>
<dbReference type="PROSITE" id="PS00107">
    <property type="entry name" value="PROTEIN_KINASE_ATP"/>
    <property type="match status" value="1"/>
</dbReference>
<dbReference type="GO" id="GO:0016020">
    <property type="term" value="C:membrane"/>
    <property type="evidence" value="ECO:0007669"/>
    <property type="project" value="UniProtKB-SubCell"/>
</dbReference>
<evidence type="ECO:0000256" key="10">
    <source>
        <dbReference type="ARBA" id="ARBA00023136"/>
    </source>
</evidence>
<dbReference type="SUPFAM" id="SSF56112">
    <property type="entry name" value="Protein kinase-like (PK-like)"/>
    <property type="match status" value="1"/>
</dbReference>
<reference evidence="12" key="2">
    <citation type="submission" date="2022-03" db="EMBL/GenBank/DDBJ databases">
        <title>Draft title - Genomic analysis of global carrot germplasm unveils the trajectory of domestication and the origin of high carotenoid orange carrot.</title>
        <authorList>
            <person name="Iorizzo M."/>
            <person name="Ellison S."/>
            <person name="Senalik D."/>
            <person name="Macko-Podgorni A."/>
            <person name="Grzebelus D."/>
            <person name="Bostan H."/>
            <person name="Rolling W."/>
            <person name="Curaba J."/>
            <person name="Simon P."/>
        </authorList>
    </citation>
    <scope>NUCLEOTIDE SEQUENCE</scope>
    <source>
        <tissue evidence="12">Leaf</tissue>
    </source>
</reference>
<keyword evidence="13" id="KW-1185">Reference proteome</keyword>
<dbReference type="PANTHER" id="PTHR27009">
    <property type="entry name" value="RUST RESISTANCE KINASE LR10-RELATED"/>
    <property type="match status" value="1"/>
</dbReference>
<evidence type="ECO:0000256" key="9">
    <source>
        <dbReference type="ARBA" id="ARBA00022989"/>
    </source>
</evidence>
<evidence type="ECO:0000256" key="6">
    <source>
        <dbReference type="ARBA" id="ARBA00022741"/>
    </source>
</evidence>
<keyword evidence="5" id="KW-0732">Signal</keyword>
<evidence type="ECO:0000313" key="12">
    <source>
        <dbReference type="EMBL" id="WOG91064.1"/>
    </source>
</evidence>
<sequence length="596" mass="66807">MVKSPVVIFLSCFLLAWFSVGFVAADSNTDECRAARCFPYDPEIRFPFWLKHKQPKHCGLPGFQIFCHRGKTEINIQYLANTSLHGTQLLLSIKAEVDKINYTSREIELDLAYESETSSLKLVPMSNSFFSSTIYPSPFRLISPPKNVTFVSCSSELKGGYFGSTKRLTSLSGEDFPVYTFTKGETISVSPIISCVKIFDSYGILQSYQTFNWSIPPQQPTGGQESIKPIAGIISGSVLIAVLFVGLSFYTVKSFKQKKYDQLKIEMFLADYKAMIPTRYTFADIKKITSQFRYKLGQGGYGSVYKGKITNEITVAVKVLHSDPKANGEDFINEVGTIGRIHHVNVVRMVGYCADGCNRALVYEFQPNDSLAKFTYSGKNHGKKFLGWEKMQEIALGIAKGIEYLHDGCAQQILHFDIKPHNILLDKNFSPKVSDFGLAKLCSKDQSAVSMTVARGTIGYIAPEVYSRNFGKVSAKSDVYSFGMLLLEMVGARENGEIDTNENTSETYFPEWIYHRLEEGGEIAIQIDNEEDLYIAKKLTIVGLRCIAWHPVDRPVMKQVVQMLERAEYPAMPPNPFGSLNARPFTNHLEAISESD</sequence>
<dbReference type="KEGG" id="dcr:108211963"/>
<keyword evidence="7" id="KW-0418">Kinase</keyword>
<gene>
    <name evidence="12" type="ORF">DCAR_0310312</name>
</gene>
<dbReference type="Gene3D" id="3.30.200.20">
    <property type="entry name" value="Phosphorylase Kinase, domain 1"/>
    <property type="match status" value="1"/>
</dbReference>
<dbReference type="AlphaFoldDB" id="A0A165ZSB2"/>
<evidence type="ECO:0000256" key="2">
    <source>
        <dbReference type="ARBA" id="ARBA00022527"/>
    </source>
</evidence>
<keyword evidence="8" id="KW-0067">ATP-binding</keyword>
<dbReference type="GO" id="GO:0030247">
    <property type="term" value="F:polysaccharide binding"/>
    <property type="evidence" value="ECO:0007669"/>
    <property type="project" value="InterPro"/>
</dbReference>
<organism evidence="12 13">
    <name type="scientific">Daucus carota subsp. sativus</name>
    <name type="common">Carrot</name>
    <dbReference type="NCBI Taxonomy" id="79200"/>
    <lineage>
        <taxon>Eukaryota</taxon>
        <taxon>Viridiplantae</taxon>
        <taxon>Streptophyta</taxon>
        <taxon>Embryophyta</taxon>
        <taxon>Tracheophyta</taxon>
        <taxon>Spermatophyta</taxon>
        <taxon>Magnoliopsida</taxon>
        <taxon>eudicotyledons</taxon>
        <taxon>Gunneridae</taxon>
        <taxon>Pentapetalae</taxon>
        <taxon>asterids</taxon>
        <taxon>campanulids</taxon>
        <taxon>Apiales</taxon>
        <taxon>Apiaceae</taxon>
        <taxon>Apioideae</taxon>
        <taxon>Scandiceae</taxon>
        <taxon>Daucinae</taxon>
        <taxon>Daucus</taxon>
        <taxon>Daucus sect. Daucus</taxon>
    </lineage>
</organism>
<keyword evidence="4" id="KW-0812">Transmembrane</keyword>
<dbReference type="Pfam" id="PF00069">
    <property type="entry name" value="Pkinase"/>
    <property type="match status" value="1"/>
</dbReference>
<dbReference type="InterPro" id="IPR045874">
    <property type="entry name" value="LRK10/LRL21-25-like"/>
</dbReference>
<proteinExistence type="predicted"/>
<dbReference type="Proteomes" id="UP000077755">
    <property type="component" value="Chromosome 3"/>
</dbReference>
<keyword evidence="2" id="KW-0723">Serine/threonine-protein kinase</keyword>
<evidence type="ECO:0000256" key="1">
    <source>
        <dbReference type="ARBA" id="ARBA00004479"/>
    </source>
</evidence>
<keyword evidence="6" id="KW-0547">Nucleotide-binding</keyword>
<evidence type="ECO:0000256" key="5">
    <source>
        <dbReference type="ARBA" id="ARBA00022729"/>
    </source>
</evidence>
<dbReference type="OrthoDB" id="547665at2759"/>
<evidence type="ECO:0000256" key="3">
    <source>
        <dbReference type="ARBA" id="ARBA00022679"/>
    </source>
</evidence>
<dbReference type="InterPro" id="IPR000719">
    <property type="entry name" value="Prot_kinase_dom"/>
</dbReference>
<dbReference type="EMBL" id="CP093345">
    <property type="protein sequence ID" value="WOG91064.1"/>
    <property type="molecule type" value="Genomic_DNA"/>
</dbReference>
<dbReference type="FunFam" id="1.10.510.10:FF:000590">
    <property type="entry name" value="PR5-like receptor kinase"/>
    <property type="match status" value="1"/>
</dbReference>
<evidence type="ECO:0000256" key="8">
    <source>
        <dbReference type="ARBA" id="ARBA00022840"/>
    </source>
</evidence>
<dbReference type="PROSITE" id="PS50011">
    <property type="entry name" value="PROTEIN_KINASE_DOM"/>
    <property type="match status" value="1"/>
</dbReference>
<dbReference type="GO" id="GO:0005524">
    <property type="term" value="F:ATP binding"/>
    <property type="evidence" value="ECO:0007669"/>
    <property type="project" value="UniProtKB-UniRule"/>
</dbReference>
<keyword evidence="3" id="KW-0808">Transferase</keyword>
<dbReference type="InterPro" id="IPR008271">
    <property type="entry name" value="Ser/Thr_kinase_AS"/>
</dbReference>
<evidence type="ECO:0000256" key="11">
    <source>
        <dbReference type="ARBA" id="ARBA00023180"/>
    </source>
</evidence>
<dbReference type="SMART" id="SM00220">
    <property type="entry name" value="S_TKc"/>
    <property type="match status" value="1"/>
</dbReference>
<dbReference type="InterPro" id="IPR025287">
    <property type="entry name" value="WAK_GUB"/>
</dbReference>
<dbReference type="FunFam" id="3.30.200.20:FF:000178">
    <property type="entry name" value="serine/threonine-protein kinase PBS1-like"/>
    <property type="match status" value="1"/>
</dbReference>
<name>A0A165ZSB2_DAUCS</name>
<dbReference type="PROSITE" id="PS00108">
    <property type="entry name" value="PROTEIN_KINASE_ST"/>
    <property type="match status" value="1"/>
</dbReference>
<accession>A0A165ZSB2</accession>
<keyword evidence="10" id="KW-0472">Membrane</keyword>
<dbReference type="GO" id="GO:0004674">
    <property type="term" value="F:protein serine/threonine kinase activity"/>
    <property type="evidence" value="ECO:0007669"/>
    <property type="project" value="UniProtKB-KW"/>
</dbReference>
<comment type="subcellular location">
    <subcellularLocation>
        <location evidence="1">Membrane</location>
        <topology evidence="1">Single-pass type I membrane protein</topology>
    </subcellularLocation>
</comment>
<dbReference type="Gramene" id="KZN00364">
    <property type="protein sequence ID" value="KZN00364"/>
    <property type="gene ID" value="DCAR_009118"/>
</dbReference>
<dbReference type="InterPro" id="IPR017441">
    <property type="entry name" value="Protein_kinase_ATP_BS"/>
</dbReference>
<dbReference type="Pfam" id="PF13947">
    <property type="entry name" value="GUB_WAK_bind"/>
    <property type="match status" value="1"/>
</dbReference>
<evidence type="ECO:0000313" key="13">
    <source>
        <dbReference type="Proteomes" id="UP000077755"/>
    </source>
</evidence>
<dbReference type="InterPro" id="IPR011009">
    <property type="entry name" value="Kinase-like_dom_sf"/>
</dbReference>
<dbReference type="Gene3D" id="1.10.510.10">
    <property type="entry name" value="Transferase(Phosphotransferase) domain 1"/>
    <property type="match status" value="1"/>
</dbReference>
<reference evidence="12" key="1">
    <citation type="journal article" date="2016" name="Nat. Genet.">
        <title>A high-quality carrot genome assembly provides new insights into carotenoid accumulation and asterid genome evolution.</title>
        <authorList>
            <person name="Iorizzo M."/>
            <person name="Ellison S."/>
            <person name="Senalik D."/>
            <person name="Zeng P."/>
            <person name="Satapoomin P."/>
            <person name="Huang J."/>
            <person name="Bowman M."/>
            <person name="Iovene M."/>
            <person name="Sanseverino W."/>
            <person name="Cavagnaro P."/>
            <person name="Yildiz M."/>
            <person name="Macko-Podgorni A."/>
            <person name="Moranska E."/>
            <person name="Grzebelus E."/>
            <person name="Grzebelus D."/>
            <person name="Ashrafi H."/>
            <person name="Zheng Z."/>
            <person name="Cheng S."/>
            <person name="Spooner D."/>
            <person name="Van Deynze A."/>
            <person name="Simon P."/>
        </authorList>
    </citation>
    <scope>NUCLEOTIDE SEQUENCE</scope>
    <source>
        <tissue evidence="12">Leaf</tissue>
    </source>
</reference>
<evidence type="ECO:0000256" key="7">
    <source>
        <dbReference type="ARBA" id="ARBA00022777"/>
    </source>
</evidence>